<proteinExistence type="predicted"/>
<accession>A0ABT3MQQ3</accession>
<evidence type="ECO:0008006" key="3">
    <source>
        <dbReference type="Google" id="ProtNLM"/>
    </source>
</evidence>
<dbReference type="Proteomes" id="UP001209854">
    <property type="component" value="Unassembled WGS sequence"/>
</dbReference>
<dbReference type="InterPro" id="IPR036390">
    <property type="entry name" value="WH_DNA-bd_sf"/>
</dbReference>
<dbReference type="RefSeq" id="WP_262566428.1">
    <property type="nucleotide sequence ID" value="NZ_JAPFCC010000001.1"/>
</dbReference>
<gene>
    <name evidence="1" type="ORF">NX722_01665</name>
</gene>
<organism evidence="1 2">
    <name type="scientific">Endozoicomonas gorgoniicola</name>
    <dbReference type="NCBI Taxonomy" id="1234144"/>
    <lineage>
        <taxon>Bacteria</taxon>
        <taxon>Pseudomonadati</taxon>
        <taxon>Pseudomonadota</taxon>
        <taxon>Gammaproteobacteria</taxon>
        <taxon>Oceanospirillales</taxon>
        <taxon>Endozoicomonadaceae</taxon>
        <taxon>Endozoicomonas</taxon>
    </lineage>
</organism>
<dbReference type="EMBL" id="JAPFCC010000001">
    <property type="protein sequence ID" value="MCW7551369.1"/>
    <property type="molecule type" value="Genomic_DNA"/>
</dbReference>
<evidence type="ECO:0000313" key="2">
    <source>
        <dbReference type="Proteomes" id="UP001209854"/>
    </source>
</evidence>
<protein>
    <recommendedName>
        <fullName evidence="3">MarR family transcriptional regulator</fullName>
    </recommendedName>
</protein>
<sequence>MINNIISLQSLNTFALAFNSMSLKDFVLFRHIVDREGITCDQLVEVTGYDERNIQSALRKLTGSRLAAKNTRYQLVKEAPVSDGRGYFLTGKGREFIRLT</sequence>
<comment type="caution">
    <text evidence="1">The sequence shown here is derived from an EMBL/GenBank/DDBJ whole genome shotgun (WGS) entry which is preliminary data.</text>
</comment>
<dbReference type="SUPFAM" id="SSF46785">
    <property type="entry name" value="Winged helix' DNA-binding domain"/>
    <property type="match status" value="1"/>
</dbReference>
<evidence type="ECO:0000313" key="1">
    <source>
        <dbReference type="EMBL" id="MCW7551369.1"/>
    </source>
</evidence>
<reference evidence="1 2" key="1">
    <citation type="submission" date="2022-10" db="EMBL/GenBank/DDBJ databases">
        <title>High-quality genome sequences of two octocoral-associated bacteria, Endozoicomonas euniceicola EF212 and Endozoicomonas gorgoniicola PS125.</title>
        <authorList>
            <person name="Chiou Y.-J."/>
            <person name="Chen Y.-H."/>
        </authorList>
    </citation>
    <scope>NUCLEOTIDE SEQUENCE [LARGE SCALE GENOMIC DNA]</scope>
    <source>
        <strain evidence="1 2">PS125</strain>
    </source>
</reference>
<keyword evidence="2" id="KW-1185">Reference proteome</keyword>
<name>A0ABT3MQQ3_9GAMM</name>